<dbReference type="GO" id="GO:0005777">
    <property type="term" value="C:peroxisome"/>
    <property type="evidence" value="ECO:0007669"/>
    <property type="project" value="UniProtKB-SubCell"/>
</dbReference>
<dbReference type="EMBL" id="KQ459595">
    <property type="protein sequence ID" value="KPI95997.1"/>
    <property type="molecule type" value="Genomic_DNA"/>
</dbReference>
<name>A0A194PRQ9_PAPXU</name>
<keyword evidence="4" id="KW-0576">Peroxisome</keyword>
<evidence type="ECO:0000256" key="1">
    <source>
        <dbReference type="ARBA" id="ARBA00004275"/>
    </source>
</evidence>
<evidence type="ECO:0000256" key="2">
    <source>
        <dbReference type="ARBA" id="ARBA00006432"/>
    </source>
</evidence>
<dbReference type="PROSITE" id="PS00455">
    <property type="entry name" value="AMP_BINDING"/>
    <property type="match status" value="1"/>
</dbReference>
<sequence length="809" mass="89351">MAAMLGLYSRISHPASNVANPYHFNHHHHHQLTTRSHRGIGPIGACPKFTGYWAVVNHAGPVQVAILLKPTRVLFSHKKEGESTEELRTVVAYQNPFTGDYCIHKSRAGPKGYMNATPVPDSPDSGVSDEYEPINLGPQIEQDMVTEIGQGFKRGMLYAYSTPRGRRGSYVGFSSGREAYPLNPSVACAFVCDHACVSCRSNAQMGKGLPSASRAGSPPTEPRLLREPSSLVTLKRGSGYAPSAPVNLEPSETVNAPSRQTVTTQFGRMSHAVLRGKATKAQTYLDDILNAVLTSKHETDISKISLSEILLYSMKANRSGIYMINGLTNEYITNEQILKIAIPITRTLIANGYSGKHVMVILRNDEYMAAVYYGIIFSGAIPILIDPNSTNYEFTHFNNLVGPKVIFCEQKKLNDITELLNKRNINQPEIVVADSNAIHKFTKNASSNIDDFRITHVNLDLPVLMLPTSGSTGLPKAAILSQGGLIAQLPTLWTHHTQFPRPTNIAMLVSTAQWMTHTSLMIACPVYQITLLMTPKSTIDCLLTMIRRHKPTWALLGPTFANTLATAASVDDLGSLETVLTTGAKPGPDIMKSLKRKLQLNVNLCNGYGTTETHGFITIPANDTPFESNGNILNILEFKLCNESGEEVGKCEQGQLYLRSKLCILQGYYKNPEAYDECLSSDGWWKTGDIFYQNNEGLMFFVERQKFWFKYLNYHISPEELESIIGSVPGVKECVVVETDKGPAAGVVRQPSYHISENDIDDIVNSTLSDYKRLRGGIAFVTSLPRTHSGKLHRADCRKFINKMLGCQE</sequence>
<dbReference type="Proteomes" id="UP000053268">
    <property type="component" value="Unassembled WGS sequence"/>
</dbReference>
<dbReference type="SUPFAM" id="SSF56801">
    <property type="entry name" value="Acetyl-CoA synthetase-like"/>
    <property type="match status" value="1"/>
</dbReference>
<proteinExistence type="inferred from homology"/>
<dbReference type="PANTHER" id="PTHR24096:SF149">
    <property type="entry name" value="AMP-BINDING DOMAIN-CONTAINING PROTEIN-RELATED"/>
    <property type="match status" value="1"/>
</dbReference>
<dbReference type="Pfam" id="PF00501">
    <property type="entry name" value="AMP-binding"/>
    <property type="match status" value="1"/>
</dbReference>
<dbReference type="PANTHER" id="PTHR24096">
    <property type="entry name" value="LONG-CHAIN-FATTY-ACID--COA LIGASE"/>
    <property type="match status" value="1"/>
</dbReference>
<organism evidence="8 9">
    <name type="scientific">Papilio xuthus</name>
    <name type="common">Asian swallowtail butterfly</name>
    <dbReference type="NCBI Taxonomy" id="66420"/>
    <lineage>
        <taxon>Eukaryota</taxon>
        <taxon>Metazoa</taxon>
        <taxon>Ecdysozoa</taxon>
        <taxon>Arthropoda</taxon>
        <taxon>Hexapoda</taxon>
        <taxon>Insecta</taxon>
        <taxon>Pterygota</taxon>
        <taxon>Neoptera</taxon>
        <taxon>Endopterygota</taxon>
        <taxon>Lepidoptera</taxon>
        <taxon>Glossata</taxon>
        <taxon>Ditrysia</taxon>
        <taxon>Papilionoidea</taxon>
        <taxon>Papilionidae</taxon>
        <taxon>Papilioninae</taxon>
        <taxon>Papilio</taxon>
    </lineage>
</organism>
<keyword evidence="9" id="KW-1185">Reference proteome</keyword>
<dbReference type="AlphaFoldDB" id="A0A194PRQ9"/>
<evidence type="ECO:0000256" key="4">
    <source>
        <dbReference type="ARBA" id="ARBA00023140"/>
    </source>
</evidence>
<evidence type="ECO:0000256" key="3">
    <source>
        <dbReference type="ARBA" id="ARBA00022598"/>
    </source>
</evidence>
<comment type="similarity">
    <text evidence="2">Belongs to the ATP-dependent AMP-binding enzyme family.</text>
</comment>
<dbReference type="InterPro" id="IPR045851">
    <property type="entry name" value="AMP-bd_C_sf"/>
</dbReference>
<dbReference type="STRING" id="66420.A0A194PRQ9"/>
<feature type="domain" description="AMP-dependent synthetase/ligase" evidence="6">
    <location>
        <begin position="348"/>
        <end position="669"/>
    </location>
</feature>
<evidence type="ECO:0000259" key="6">
    <source>
        <dbReference type="Pfam" id="PF00501"/>
    </source>
</evidence>
<dbReference type="Gene3D" id="3.40.50.12780">
    <property type="entry name" value="N-terminal domain of ligase-like"/>
    <property type="match status" value="1"/>
</dbReference>
<reference evidence="8 9" key="1">
    <citation type="journal article" date="2015" name="Nat. Commun.">
        <title>Outbred genome sequencing and CRISPR/Cas9 gene editing in butterflies.</title>
        <authorList>
            <person name="Li X."/>
            <person name="Fan D."/>
            <person name="Zhang W."/>
            <person name="Liu G."/>
            <person name="Zhang L."/>
            <person name="Zhao L."/>
            <person name="Fang X."/>
            <person name="Chen L."/>
            <person name="Dong Y."/>
            <person name="Chen Y."/>
            <person name="Ding Y."/>
            <person name="Zhao R."/>
            <person name="Feng M."/>
            <person name="Zhu Y."/>
            <person name="Feng Y."/>
            <person name="Jiang X."/>
            <person name="Zhu D."/>
            <person name="Xiang H."/>
            <person name="Feng X."/>
            <person name="Li S."/>
            <person name="Wang J."/>
            <person name="Zhang G."/>
            <person name="Kronforst M.R."/>
            <person name="Wang W."/>
        </authorList>
    </citation>
    <scope>NUCLEOTIDE SEQUENCE [LARGE SCALE GENOMIC DNA]</scope>
    <source>
        <strain evidence="8">Ya'a_city_454_Px</strain>
        <tissue evidence="8">Whole body</tissue>
    </source>
</reference>
<dbReference type="Pfam" id="PF13193">
    <property type="entry name" value="AMP-binding_C"/>
    <property type="match status" value="1"/>
</dbReference>
<evidence type="ECO:0000313" key="8">
    <source>
        <dbReference type="EMBL" id="KPI95997.1"/>
    </source>
</evidence>
<dbReference type="InterPro" id="IPR020845">
    <property type="entry name" value="AMP-binding_CS"/>
</dbReference>
<feature type="region of interest" description="Disordered" evidence="5">
    <location>
        <begin position="205"/>
        <end position="226"/>
    </location>
</feature>
<evidence type="ECO:0000259" key="7">
    <source>
        <dbReference type="Pfam" id="PF13193"/>
    </source>
</evidence>
<gene>
    <name evidence="8" type="ORF">RR46_11710</name>
</gene>
<dbReference type="Gene3D" id="3.30.300.30">
    <property type="match status" value="1"/>
</dbReference>
<dbReference type="InterPro" id="IPR025110">
    <property type="entry name" value="AMP-bd_C"/>
</dbReference>
<keyword evidence="3 8" id="KW-0436">Ligase</keyword>
<evidence type="ECO:0000256" key="5">
    <source>
        <dbReference type="SAM" id="MobiDB-lite"/>
    </source>
</evidence>
<dbReference type="GO" id="GO:0016405">
    <property type="term" value="F:CoA-ligase activity"/>
    <property type="evidence" value="ECO:0007669"/>
    <property type="project" value="TreeGrafter"/>
</dbReference>
<dbReference type="InterPro" id="IPR000873">
    <property type="entry name" value="AMP-dep_synth/lig_dom"/>
</dbReference>
<feature type="domain" description="AMP-binding enzyme C-terminal" evidence="7">
    <location>
        <begin position="720"/>
        <end position="791"/>
    </location>
</feature>
<protein>
    <submittedName>
        <fullName evidence="8">Putative 4-coumarate--CoA ligase 3</fullName>
    </submittedName>
</protein>
<dbReference type="InterPro" id="IPR042099">
    <property type="entry name" value="ANL_N_sf"/>
</dbReference>
<accession>A0A194PRQ9</accession>
<evidence type="ECO:0000313" key="9">
    <source>
        <dbReference type="Proteomes" id="UP000053268"/>
    </source>
</evidence>
<comment type="subcellular location">
    <subcellularLocation>
        <location evidence="1">Peroxisome</location>
    </subcellularLocation>
</comment>